<dbReference type="GO" id="GO:0018773">
    <property type="term" value="F:acetylpyruvate hydrolase activity"/>
    <property type="evidence" value="ECO:0007669"/>
    <property type="project" value="TreeGrafter"/>
</dbReference>
<comment type="catalytic activity">
    <reaction evidence="4">
        <text>oxaloacetate = enol-oxaloacetate</text>
        <dbReference type="Rhea" id="RHEA:16021"/>
        <dbReference type="ChEBI" id="CHEBI:16452"/>
        <dbReference type="ChEBI" id="CHEBI:17479"/>
        <dbReference type="EC" id="5.3.2.2"/>
    </reaction>
    <physiologicalReaction direction="right-to-left" evidence="4">
        <dbReference type="Rhea" id="RHEA:16023"/>
    </physiologicalReaction>
</comment>
<dbReference type="Proteomes" id="UP000440578">
    <property type="component" value="Unassembled WGS sequence"/>
</dbReference>
<evidence type="ECO:0000256" key="1">
    <source>
        <dbReference type="ARBA" id="ARBA00010211"/>
    </source>
</evidence>
<dbReference type="GO" id="GO:0050163">
    <property type="term" value="F:oxaloacetate tautomerase activity"/>
    <property type="evidence" value="ECO:0007669"/>
    <property type="project" value="UniProtKB-EC"/>
</dbReference>
<dbReference type="GO" id="GO:0005739">
    <property type="term" value="C:mitochondrion"/>
    <property type="evidence" value="ECO:0007669"/>
    <property type="project" value="TreeGrafter"/>
</dbReference>
<evidence type="ECO:0000259" key="6">
    <source>
        <dbReference type="Pfam" id="PF01557"/>
    </source>
</evidence>
<comment type="caution">
    <text evidence="7">The sequence shown here is derived from an EMBL/GenBank/DDBJ whole genome shotgun (WGS) entry which is preliminary data.</text>
</comment>
<evidence type="ECO:0000313" key="7">
    <source>
        <dbReference type="EMBL" id="KAF0313914.1"/>
    </source>
</evidence>
<dbReference type="EMBL" id="VIIS01000065">
    <property type="protein sequence ID" value="KAF0313914.1"/>
    <property type="molecule type" value="Genomic_DNA"/>
</dbReference>
<dbReference type="OrthoDB" id="411064at2759"/>
<dbReference type="InterPro" id="IPR011234">
    <property type="entry name" value="Fumarylacetoacetase-like_C"/>
</dbReference>
<evidence type="ECO:0000256" key="3">
    <source>
        <dbReference type="ARBA" id="ARBA00042340"/>
    </source>
</evidence>
<keyword evidence="8" id="KW-1185">Reference proteome</keyword>
<evidence type="ECO:0000256" key="4">
    <source>
        <dbReference type="ARBA" id="ARBA00044911"/>
    </source>
</evidence>
<reference evidence="7 8" key="1">
    <citation type="submission" date="2019-07" db="EMBL/GenBank/DDBJ databases">
        <title>Draft genome assembly of a fouling barnacle, Amphibalanus amphitrite (Darwin, 1854): The first reference genome for Thecostraca.</title>
        <authorList>
            <person name="Kim W."/>
        </authorList>
    </citation>
    <scope>NUCLEOTIDE SEQUENCE [LARGE SCALE GENOMIC DNA]</scope>
    <source>
        <strain evidence="7">SNU_AA5</strain>
        <tissue evidence="7">Soma without cirri and trophi</tissue>
    </source>
</reference>
<feature type="domain" description="Fumarylacetoacetase-like C-terminal" evidence="6">
    <location>
        <begin position="7"/>
        <end position="166"/>
    </location>
</feature>
<sequence length="186" mass="19870">MRPCSFQIPEGCSELHHEVELGVVISEKCSAVPEGAAMQHVAGYALALDMTARDFQVDTPDSGEWNEAKAKGHPWTMAKCFDTACPVSAFVPRDRIPDTSGVRLHCSVNGQTRQDGATADMHFSVPFLISYISRYITLEPGDLVLTGTPAGVGPVRAGDVIEATMADQSGGQLTKITFGVEKSSQS</sequence>
<organism evidence="7 8">
    <name type="scientific">Amphibalanus amphitrite</name>
    <name type="common">Striped barnacle</name>
    <name type="synonym">Balanus amphitrite</name>
    <dbReference type="NCBI Taxonomy" id="1232801"/>
    <lineage>
        <taxon>Eukaryota</taxon>
        <taxon>Metazoa</taxon>
        <taxon>Ecdysozoa</taxon>
        <taxon>Arthropoda</taxon>
        <taxon>Crustacea</taxon>
        <taxon>Multicrustacea</taxon>
        <taxon>Cirripedia</taxon>
        <taxon>Thoracica</taxon>
        <taxon>Thoracicalcarea</taxon>
        <taxon>Balanomorpha</taxon>
        <taxon>Balanoidea</taxon>
        <taxon>Balanidae</taxon>
        <taxon>Amphibalaninae</taxon>
        <taxon>Amphibalanus</taxon>
    </lineage>
</organism>
<protein>
    <recommendedName>
        <fullName evidence="5">oxaloacetate tautomerase</fullName>
        <ecNumber evidence="5">5.3.2.2</ecNumber>
    </recommendedName>
    <alternativeName>
        <fullName evidence="3">Fumarylacetoacetate hydrolase domain-containing protein 1</fullName>
    </alternativeName>
</protein>
<keyword evidence="2" id="KW-0479">Metal-binding</keyword>
<dbReference type="Gene3D" id="3.90.850.10">
    <property type="entry name" value="Fumarylacetoacetase-like, C-terminal domain"/>
    <property type="match status" value="1"/>
</dbReference>
<evidence type="ECO:0000256" key="2">
    <source>
        <dbReference type="ARBA" id="ARBA00022723"/>
    </source>
</evidence>
<dbReference type="EC" id="5.3.2.2" evidence="5"/>
<dbReference type="InterPro" id="IPR036663">
    <property type="entry name" value="Fumarylacetoacetase_C_sf"/>
</dbReference>
<dbReference type="Pfam" id="PF01557">
    <property type="entry name" value="FAA_hydrolase"/>
    <property type="match status" value="1"/>
</dbReference>
<gene>
    <name evidence="7" type="primary">Fahd1_0</name>
    <name evidence="7" type="ORF">FJT64_015590</name>
</gene>
<proteinExistence type="inferred from homology"/>
<dbReference type="GO" id="GO:0046872">
    <property type="term" value="F:metal ion binding"/>
    <property type="evidence" value="ECO:0007669"/>
    <property type="project" value="UniProtKB-KW"/>
</dbReference>
<name>A0A6A4XD26_AMPAM</name>
<dbReference type="PANTHER" id="PTHR11820:SF7">
    <property type="entry name" value="ACYLPYRUVASE FAHD1, MITOCHONDRIAL"/>
    <property type="match status" value="1"/>
</dbReference>
<evidence type="ECO:0000313" key="8">
    <source>
        <dbReference type="Proteomes" id="UP000440578"/>
    </source>
</evidence>
<accession>A0A6A4XD26</accession>
<evidence type="ECO:0000256" key="5">
    <source>
        <dbReference type="ARBA" id="ARBA00044973"/>
    </source>
</evidence>
<dbReference type="AlphaFoldDB" id="A0A6A4XD26"/>
<dbReference type="PANTHER" id="PTHR11820">
    <property type="entry name" value="ACYLPYRUVASE"/>
    <property type="match status" value="1"/>
</dbReference>
<comment type="similarity">
    <text evidence="1">Belongs to the FAH family.</text>
</comment>
<dbReference type="SUPFAM" id="SSF56529">
    <property type="entry name" value="FAH"/>
    <property type="match status" value="1"/>
</dbReference>